<dbReference type="OrthoDB" id="6138985at2759"/>
<name>A0A8S3WRH1_PARAO</name>
<accession>A0A8S3WRH1</accession>
<organism evidence="2 3">
    <name type="scientific">Parnassius apollo</name>
    <name type="common">Apollo butterfly</name>
    <name type="synonym">Papilio apollo</name>
    <dbReference type="NCBI Taxonomy" id="110799"/>
    <lineage>
        <taxon>Eukaryota</taxon>
        <taxon>Metazoa</taxon>
        <taxon>Ecdysozoa</taxon>
        <taxon>Arthropoda</taxon>
        <taxon>Hexapoda</taxon>
        <taxon>Insecta</taxon>
        <taxon>Pterygota</taxon>
        <taxon>Neoptera</taxon>
        <taxon>Endopterygota</taxon>
        <taxon>Lepidoptera</taxon>
        <taxon>Glossata</taxon>
        <taxon>Ditrysia</taxon>
        <taxon>Papilionoidea</taxon>
        <taxon>Papilionidae</taxon>
        <taxon>Parnassiinae</taxon>
        <taxon>Parnassini</taxon>
        <taxon>Parnassius</taxon>
        <taxon>Parnassius</taxon>
    </lineage>
</organism>
<feature type="region of interest" description="Disordered" evidence="1">
    <location>
        <begin position="443"/>
        <end position="499"/>
    </location>
</feature>
<evidence type="ECO:0000256" key="1">
    <source>
        <dbReference type="SAM" id="MobiDB-lite"/>
    </source>
</evidence>
<gene>
    <name evidence="2" type="ORF">PAPOLLO_LOCUS9429</name>
</gene>
<comment type="caution">
    <text evidence="2">The sequence shown here is derived from an EMBL/GenBank/DDBJ whole genome shotgun (WGS) entry which is preliminary data.</text>
</comment>
<dbReference type="PANTHER" id="PTHR37687:SF1">
    <property type="entry name" value="AGAP006772-PA"/>
    <property type="match status" value="1"/>
</dbReference>
<dbReference type="PANTHER" id="PTHR37687">
    <property type="entry name" value="AGAP006772-PA"/>
    <property type="match status" value="1"/>
</dbReference>
<dbReference type="Proteomes" id="UP000691718">
    <property type="component" value="Unassembled WGS sequence"/>
</dbReference>
<protein>
    <submittedName>
        <fullName evidence="2">(apollo) hypothetical protein</fullName>
    </submittedName>
</protein>
<sequence>MNGNDVVSQNPDAIARRLLLDSVLFSVTVINALRLYTMTIRWVLVLAALTIACASSERGNRGSSLRGALEALQRRQRGRNHGSIVPQPDYDAVYEFVPPQTYPDPDYGVDVEENEDEPTPKYVVKLLSEDQRPLEDYEYKIIKKKNAYFDSPDYASKKESAFRERSQHTDSDTLRDIFTDSNELGDRNDFMQERTENDADYVQLLDQLWSKYKHNKNKLHSNNIDTPHGVVKLYKEKNVKKRYPNNWGPIAFKKKRNSDFEENDDNYNAYKLADTDKDDTHAHIMSFQPMDDDGLSGIIDEDQYEAIEKRFPVSKRSSGPYYSSQKKSFTLEQNKREISKNRRSNLGTDPKVLKDLSKIFGEGDSGFIKTPVKRSSDHDKASHEMLPPNLTILAQNSTFEFNNTQLDKDRHEHRGGAIHHPGLSGEKIEQDADHDHHIDHAHDQDHAHDHTLEHNDHDHSKDHIHIHDDEHSQHSYDHDHEQKHIHDHSHSDQDETEKPITLKKKSIDWSDYFGIDKRLKNSESFVNDLNQDKLKTQYYHTFNKEVINPVNNLQKHVDVKRNFILPNPIPGGKIKIKHIQTIAFRNNNKRNNASDNDTNSNLDYIDKNLRNMEGLIVNDAIHITKDGEKLDSKEEQEIKEKLLSRLSAAYSLEKMRKALKEFKQNLRTEEAINMKLDTDNEELKPKRVAEKKERAIPTTKDVSNYIKEGDKNDDFEDEQGAGHYLNGKIEEQLSEGYMGGSGRHRTPMVSTVSSTGPCPVLAKIIQRCRGVDLLAGDRGQLFLPHCSLHQICYLCGEAPPTTCDLVFLSEADTTCEGDMSCQRAARSTLMTLRELHDNLADELDGECEASPCLPATLKLNIGWQRALQR</sequence>
<dbReference type="EMBL" id="CAJQZP010000693">
    <property type="protein sequence ID" value="CAG4977538.1"/>
    <property type="molecule type" value="Genomic_DNA"/>
</dbReference>
<dbReference type="InterPro" id="IPR038875">
    <property type="entry name" value="PLA2_conodipine-like"/>
</dbReference>
<keyword evidence="3" id="KW-1185">Reference proteome</keyword>
<reference evidence="2" key="1">
    <citation type="submission" date="2021-04" db="EMBL/GenBank/DDBJ databases">
        <authorList>
            <person name="Tunstrom K."/>
        </authorList>
    </citation>
    <scope>NUCLEOTIDE SEQUENCE</scope>
</reference>
<feature type="compositionally biased region" description="Polar residues" evidence="1">
    <location>
        <begin position="315"/>
        <end position="332"/>
    </location>
</feature>
<evidence type="ECO:0000313" key="2">
    <source>
        <dbReference type="EMBL" id="CAG4977538.1"/>
    </source>
</evidence>
<proteinExistence type="predicted"/>
<dbReference type="AlphaFoldDB" id="A0A8S3WRH1"/>
<evidence type="ECO:0000313" key="3">
    <source>
        <dbReference type="Proteomes" id="UP000691718"/>
    </source>
</evidence>
<feature type="region of interest" description="Disordered" evidence="1">
    <location>
        <begin position="315"/>
        <end position="349"/>
    </location>
</feature>